<feature type="region of interest" description="Disordered" evidence="4">
    <location>
        <begin position="224"/>
        <end position="246"/>
    </location>
</feature>
<dbReference type="PANTHER" id="PTHR21292">
    <property type="entry name" value="EXOCYST COMPLEX COMPONENT SEC6-RELATED"/>
    <property type="match status" value="1"/>
</dbReference>
<accession>A0A1E4TFY0</accession>
<dbReference type="Gene3D" id="1.10.357.50">
    <property type="match status" value="1"/>
</dbReference>
<keyword evidence="3" id="KW-0268">Exocytosis</keyword>
<dbReference type="EMBL" id="KV453842">
    <property type="protein sequence ID" value="ODV90681.1"/>
    <property type="molecule type" value="Genomic_DNA"/>
</dbReference>
<dbReference type="Pfam" id="PF06046">
    <property type="entry name" value="Sec6"/>
    <property type="match status" value="1"/>
</dbReference>
<organism evidence="5 6">
    <name type="scientific">Tortispora caseinolytica NRRL Y-17796</name>
    <dbReference type="NCBI Taxonomy" id="767744"/>
    <lineage>
        <taxon>Eukaryota</taxon>
        <taxon>Fungi</taxon>
        <taxon>Dikarya</taxon>
        <taxon>Ascomycota</taxon>
        <taxon>Saccharomycotina</taxon>
        <taxon>Trigonopsidomycetes</taxon>
        <taxon>Trigonopsidales</taxon>
        <taxon>Trigonopsidaceae</taxon>
        <taxon>Tortispora</taxon>
    </lineage>
</organism>
<dbReference type="GO" id="GO:0000145">
    <property type="term" value="C:exocyst"/>
    <property type="evidence" value="ECO:0007669"/>
    <property type="project" value="InterPro"/>
</dbReference>
<comment type="similarity">
    <text evidence="1">Belongs to the SEC6 family.</text>
</comment>
<dbReference type="InterPro" id="IPR042532">
    <property type="entry name" value="EXOC3/Sec6_C"/>
</dbReference>
<dbReference type="OrthoDB" id="190098at2759"/>
<protein>
    <submittedName>
        <fullName evidence="5">Uncharacterized protein</fullName>
    </submittedName>
</protein>
<feature type="compositionally biased region" description="Polar residues" evidence="4">
    <location>
        <begin position="226"/>
        <end position="237"/>
    </location>
</feature>
<dbReference type="PANTHER" id="PTHR21292:SF1">
    <property type="entry name" value="EXOCYST COMPLEX COMPONENT 3"/>
    <property type="match status" value="1"/>
</dbReference>
<evidence type="ECO:0000256" key="4">
    <source>
        <dbReference type="SAM" id="MobiDB-lite"/>
    </source>
</evidence>
<dbReference type="GO" id="GO:0051601">
    <property type="term" value="P:exocyst localization"/>
    <property type="evidence" value="ECO:0007669"/>
    <property type="project" value="TreeGrafter"/>
</dbReference>
<sequence>MNDSLKLDNTLERVDQLRERYIQEKKQIDARITRSSASVLDQTSEAVKALNSAKSQVLALDSQLKTLTNSASDSSSYNEFRLVSEVLKVRQSVIEILKVVEQFTTLSSDVSRLSALLDADIGRGNSSLPALDLSVPHLLHIHYQLRPLQDLYTTSQNYNDQMRVSTLSELNKFFAGLKILSERFENLLFDIAANMLELLREGNASLVVRMAKIIEVEETADKRHGVSTSSNTSTLQGGISPRSEHSSTLDLIQSIKVSSDYNRPPRNYFNRMLDQLSESIAEVFSNCRNAFLPGNPLDLLANLNWIFQDVGFAFSAIPSVVPDRWQIPEKYLEYCHENLNKLLLDLINSDPDAQVMLAILDFVREYKTNMTQTITENSPDGANTAILKTPLVESPLTGNKADNLLNDYLTLIIKKMNEWILSMANQERRTFLERTDPPLINDDDGKYMLSDTQTLFTMIHQQLDRAADTGQARVLARVVDSTASSLLDLQQKWTSYVHNETQRYIKEALGPSKSKDDTAEDDLHSGLPPGLLEYLTAVANDQIRCATYTEAIMARHSPLVSRKYKPQITAALEGVIDGNANLGEICLSDITTIILTDCHECFAEIFTKQWNSDKSSNSVNTIAATLRDYTTDLPDYLRDELRELFIDQVIEGTLATYLGQFYRKEPKVVMKKGKCIERMRDNASVLYDAFVALAPDAYVRSLFQAVEHTLGLLAIDAEDPSALVAAYTAMLNDFPDVSMSYVECVLKARDDIDSKTLKEALYILSEAAPVVPPTISHPTVLSKLRVSAALSG</sequence>
<name>A0A1E4TFY0_9ASCO</name>
<reference evidence="6" key="1">
    <citation type="submission" date="2016-02" db="EMBL/GenBank/DDBJ databases">
        <title>Comparative genomics of biotechnologically important yeasts.</title>
        <authorList>
            <consortium name="DOE Joint Genome Institute"/>
            <person name="Riley R."/>
            <person name="Haridas S."/>
            <person name="Wolfe K.H."/>
            <person name="Lopes M.R."/>
            <person name="Hittinger C.T."/>
            <person name="Goker M."/>
            <person name="Salamov A."/>
            <person name="Wisecaver J."/>
            <person name="Long T.M."/>
            <person name="Aerts A.L."/>
            <person name="Barry K."/>
            <person name="Choi C."/>
            <person name="Clum A."/>
            <person name="Coughlan A.Y."/>
            <person name="Deshpande S."/>
            <person name="Douglass A.P."/>
            <person name="Hanson S.J."/>
            <person name="Klenk H.-P."/>
            <person name="Labutti K."/>
            <person name="Lapidus A."/>
            <person name="Lindquist E."/>
            <person name="Lipzen A."/>
            <person name="Meier-Kolthoff J.P."/>
            <person name="Ohm R.A."/>
            <person name="Otillar R.P."/>
            <person name="Pangilinan J."/>
            <person name="Peng Y."/>
            <person name="Rokas A."/>
            <person name="Rosa C.A."/>
            <person name="Scheuner C."/>
            <person name="Sibirny A.A."/>
            <person name="Slot J.C."/>
            <person name="Stielow J.B."/>
            <person name="Sun H."/>
            <person name="Kurtzman C.P."/>
            <person name="Blackwell M."/>
            <person name="Jeffries T.W."/>
            <person name="Grigoriev I.V."/>
        </authorList>
    </citation>
    <scope>NUCLEOTIDE SEQUENCE [LARGE SCALE GENOMIC DNA]</scope>
    <source>
        <strain evidence="6">NRRL Y-17796</strain>
    </source>
</reference>
<dbReference type="InterPro" id="IPR010326">
    <property type="entry name" value="EXOC3/Sec6"/>
</dbReference>
<dbReference type="Gene3D" id="1.10.357.70">
    <property type="entry name" value="Exocyst complex component Sec6, C-terminal domain"/>
    <property type="match status" value="1"/>
</dbReference>
<keyword evidence="6" id="KW-1185">Reference proteome</keyword>
<gene>
    <name evidence="5" type="ORF">CANCADRAFT_109341</name>
</gene>
<proteinExistence type="inferred from homology"/>
<evidence type="ECO:0000313" key="5">
    <source>
        <dbReference type="EMBL" id="ODV90681.1"/>
    </source>
</evidence>
<dbReference type="AlphaFoldDB" id="A0A1E4TFY0"/>
<evidence type="ECO:0000256" key="2">
    <source>
        <dbReference type="ARBA" id="ARBA00022448"/>
    </source>
</evidence>
<evidence type="ECO:0000313" key="6">
    <source>
        <dbReference type="Proteomes" id="UP000095023"/>
    </source>
</evidence>
<evidence type="ECO:0000256" key="1">
    <source>
        <dbReference type="ARBA" id="ARBA00009447"/>
    </source>
</evidence>
<evidence type="ECO:0000256" key="3">
    <source>
        <dbReference type="ARBA" id="ARBA00022483"/>
    </source>
</evidence>
<dbReference type="Proteomes" id="UP000095023">
    <property type="component" value="Unassembled WGS sequence"/>
</dbReference>
<dbReference type="GO" id="GO:0000149">
    <property type="term" value="F:SNARE binding"/>
    <property type="evidence" value="ECO:0007669"/>
    <property type="project" value="TreeGrafter"/>
</dbReference>
<keyword evidence="2" id="KW-0813">Transport</keyword>
<dbReference type="GO" id="GO:0006887">
    <property type="term" value="P:exocytosis"/>
    <property type="evidence" value="ECO:0007669"/>
    <property type="project" value="UniProtKB-KW"/>
</dbReference>